<sequence>MCWGRTNLEIERQGFYEHGVGELLNKIKLLLVKGRPHKSHILLFGVNTRVANSIKLPFGRGLTAETDRLPRIYCSSYYTNG</sequence>
<dbReference type="VEuPathDB" id="FungiDB:HpaG810871"/>
<name>M4BWH0_HYAAE</name>
<organism evidence="1 2">
    <name type="scientific">Hyaloperonospora arabidopsidis (strain Emoy2)</name>
    <name type="common">Downy mildew agent</name>
    <name type="synonym">Peronospora arabidopsidis</name>
    <dbReference type="NCBI Taxonomy" id="559515"/>
    <lineage>
        <taxon>Eukaryota</taxon>
        <taxon>Sar</taxon>
        <taxon>Stramenopiles</taxon>
        <taxon>Oomycota</taxon>
        <taxon>Peronosporomycetes</taxon>
        <taxon>Peronosporales</taxon>
        <taxon>Peronosporaceae</taxon>
        <taxon>Hyaloperonospora</taxon>
    </lineage>
</organism>
<reference evidence="1" key="2">
    <citation type="submission" date="2015-06" db="UniProtKB">
        <authorList>
            <consortium name="EnsemblProtists"/>
        </authorList>
    </citation>
    <scope>IDENTIFICATION</scope>
    <source>
        <strain evidence="1">Emoy2</strain>
    </source>
</reference>
<dbReference type="EnsemblProtists" id="HpaT810871">
    <property type="protein sequence ID" value="HpaP810871"/>
    <property type="gene ID" value="HpaG810871"/>
</dbReference>
<reference evidence="2" key="1">
    <citation type="journal article" date="2010" name="Science">
        <title>Signatures of adaptation to obligate biotrophy in the Hyaloperonospora arabidopsidis genome.</title>
        <authorList>
            <person name="Baxter L."/>
            <person name="Tripathy S."/>
            <person name="Ishaque N."/>
            <person name="Boot N."/>
            <person name="Cabral A."/>
            <person name="Kemen E."/>
            <person name="Thines M."/>
            <person name="Ah-Fong A."/>
            <person name="Anderson R."/>
            <person name="Badejoko W."/>
            <person name="Bittner-Eddy P."/>
            <person name="Boore J.L."/>
            <person name="Chibucos M.C."/>
            <person name="Coates M."/>
            <person name="Dehal P."/>
            <person name="Delehaunty K."/>
            <person name="Dong S."/>
            <person name="Downton P."/>
            <person name="Dumas B."/>
            <person name="Fabro G."/>
            <person name="Fronick C."/>
            <person name="Fuerstenberg S.I."/>
            <person name="Fulton L."/>
            <person name="Gaulin E."/>
            <person name="Govers F."/>
            <person name="Hughes L."/>
            <person name="Humphray S."/>
            <person name="Jiang R.H."/>
            <person name="Judelson H."/>
            <person name="Kamoun S."/>
            <person name="Kyung K."/>
            <person name="Meijer H."/>
            <person name="Minx P."/>
            <person name="Morris P."/>
            <person name="Nelson J."/>
            <person name="Phuntumart V."/>
            <person name="Qutob D."/>
            <person name="Rehmany A."/>
            <person name="Rougon-Cardoso A."/>
            <person name="Ryden P."/>
            <person name="Torto-Alalibo T."/>
            <person name="Studholme D."/>
            <person name="Wang Y."/>
            <person name="Win J."/>
            <person name="Wood J."/>
            <person name="Clifton S.W."/>
            <person name="Rogers J."/>
            <person name="Van den Ackerveken G."/>
            <person name="Jones J.D."/>
            <person name="McDowell J.M."/>
            <person name="Beynon J."/>
            <person name="Tyler B.M."/>
        </authorList>
    </citation>
    <scope>NUCLEOTIDE SEQUENCE [LARGE SCALE GENOMIC DNA]</scope>
    <source>
        <strain evidence="2">Emoy2</strain>
    </source>
</reference>
<protein>
    <submittedName>
        <fullName evidence="1">Uncharacterized protein</fullName>
    </submittedName>
</protein>
<evidence type="ECO:0000313" key="2">
    <source>
        <dbReference type="Proteomes" id="UP000011713"/>
    </source>
</evidence>
<keyword evidence="2" id="KW-1185">Reference proteome</keyword>
<dbReference type="AlphaFoldDB" id="M4BWH0"/>
<evidence type="ECO:0000313" key="1">
    <source>
        <dbReference type="EnsemblProtists" id="HpaP810871"/>
    </source>
</evidence>
<proteinExistence type="predicted"/>
<dbReference type="HOGENOM" id="CLU_2578953_0_0_1"/>
<dbReference type="EMBL" id="JH597999">
    <property type="status" value="NOT_ANNOTATED_CDS"/>
    <property type="molecule type" value="Genomic_DNA"/>
</dbReference>
<dbReference type="InParanoid" id="M4BWH0"/>
<dbReference type="Proteomes" id="UP000011713">
    <property type="component" value="Unassembled WGS sequence"/>
</dbReference>
<accession>M4BWH0</accession>